<dbReference type="InterPro" id="IPR051340">
    <property type="entry name" value="Haloalkane_dehalogenase"/>
</dbReference>
<protein>
    <submittedName>
        <fullName evidence="2">Alpha/beta hydrolase</fullName>
    </submittedName>
</protein>
<dbReference type="GO" id="GO:0016787">
    <property type="term" value="F:hydrolase activity"/>
    <property type="evidence" value="ECO:0007669"/>
    <property type="project" value="UniProtKB-KW"/>
</dbReference>
<dbReference type="InterPro" id="IPR029058">
    <property type="entry name" value="AB_hydrolase_fold"/>
</dbReference>
<sequence>MKNRIFYRTVAINGLDIFYREAGRKDQPTLLLLHGFPSSSHMFRDLIRELSDSFHLVAPDYPGFGQSSAPDVKEFNYTFENLSIIIERFIDELQLNNIILYMQDYGGPVGMRIAVRRPGLFRALVIQNANAYAEGLGSLLQPLTQYAQQPDGENEKAVRFFLSLDATKWQYLHGAGDPATVNPDSYITDQYYLDRPGNDTIQLALFRDYQHNYPKYSEWQQYFRTSLPDTLVLWGKNDAMFIAAGAEAYRKDLPGAEIVQIDGGHCLLEEHHQYVAELIHRFIYDRKTSNAL</sequence>
<proteinExistence type="predicted"/>
<dbReference type="InterPro" id="IPR000073">
    <property type="entry name" value="AB_hydrolase_1"/>
</dbReference>
<dbReference type="PRINTS" id="PR00111">
    <property type="entry name" value="ABHYDROLASE"/>
</dbReference>
<evidence type="ECO:0000313" key="2">
    <source>
        <dbReference type="EMBL" id="MCG2615182.1"/>
    </source>
</evidence>
<dbReference type="EMBL" id="JAKLTR010000007">
    <property type="protein sequence ID" value="MCG2615182.1"/>
    <property type="molecule type" value="Genomic_DNA"/>
</dbReference>
<reference evidence="2" key="1">
    <citation type="submission" date="2022-01" db="EMBL/GenBank/DDBJ databases">
        <authorList>
            <person name="Jo J.-H."/>
            <person name="Im W.-T."/>
        </authorList>
    </citation>
    <scope>NUCLEOTIDE SEQUENCE</scope>
    <source>
        <strain evidence="2">NA20</strain>
    </source>
</reference>
<dbReference type="SUPFAM" id="SSF53474">
    <property type="entry name" value="alpha/beta-Hydrolases"/>
    <property type="match status" value="1"/>
</dbReference>
<accession>A0ABS9KSB2</accession>
<gene>
    <name evidence="2" type="ORF">LZZ85_12855</name>
</gene>
<feature type="domain" description="AB hydrolase-1" evidence="1">
    <location>
        <begin position="28"/>
        <end position="271"/>
    </location>
</feature>
<dbReference type="PANTHER" id="PTHR42977:SF1">
    <property type="entry name" value="BLR6576 PROTEIN"/>
    <property type="match status" value="1"/>
</dbReference>
<organism evidence="2 3">
    <name type="scientific">Terrimonas ginsenosidimutans</name>
    <dbReference type="NCBI Taxonomy" id="2908004"/>
    <lineage>
        <taxon>Bacteria</taxon>
        <taxon>Pseudomonadati</taxon>
        <taxon>Bacteroidota</taxon>
        <taxon>Chitinophagia</taxon>
        <taxon>Chitinophagales</taxon>
        <taxon>Chitinophagaceae</taxon>
        <taxon>Terrimonas</taxon>
    </lineage>
</organism>
<dbReference type="Gene3D" id="3.40.50.1820">
    <property type="entry name" value="alpha/beta hydrolase"/>
    <property type="match status" value="1"/>
</dbReference>
<name>A0ABS9KSB2_9BACT</name>
<dbReference type="RefSeq" id="WP_237872300.1">
    <property type="nucleotide sequence ID" value="NZ_JAKLTR010000007.1"/>
</dbReference>
<keyword evidence="3" id="KW-1185">Reference proteome</keyword>
<keyword evidence="2" id="KW-0378">Hydrolase</keyword>
<dbReference type="Proteomes" id="UP001165367">
    <property type="component" value="Unassembled WGS sequence"/>
</dbReference>
<comment type="caution">
    <text evidence="2">The sequence shown here is derived from an EMBL/GenBank/DDBJ whole genome shotgun (WGS) entry which is preliminary data.</text>
</comment>
<dbReference type="PANTHER" id="PTHR42977">
    <property type="entry name" value="HYDROLASE-RELATED"/>
    <property type="match status" value="1"/>
</dbReference>
<evidence type="ECO:0000313" key="3">
    <source>
        <dbReference type="Proteomes" id="UP001165367"/>
    </source>
</evidence>
<dbReference type="Pfam" id="PF00561">
    <property type="entry name" value="Abhydrolase_1"/>
    <property type="match status" value="1"/>
</dbReference>
<evidence type="ECO:0000259" key="1">
    <source>
        <dbReference type="Pfam" id="PF00561"/>
    </source>
</evidence>